<evidence type="ECO:0000256" key="1">
    <source>
        <dbReference type="ARBA" id="ARBA00004196"/>
    </source>
</evidence>
<gene>
    <name evidence="7" type="ORF">IFM89_025369</name>
</gene>
<protein>
    <recommendedName>
        <fullName evidence="6">DUF642 domain-containing protein</fullName>
    </recommendedName>
</protein>
<evidence type="ECO:0000256" key="5">
    <source>
        <dbReference type="ARBA" id="ARBA00023180"/>
    </source>
</evidence>
<evidence type="ECO:0000313" key="8">
    <source>
        <dbReference type="Proteomes" id="UP000631114"/>
    </source>
</evidence>
<comment type="caution">
    <text evidence="7">The sequence shown here is derived from an EMBL/GenBank/DDBJ whole genome shotgun (WGS) entry which is preliminary data.</text>
</comment>
<dbReference type="PANTHER" id="PTHR31265">
    <property type="entry name" value="OS02G0527500 PROTEIN-RELATED"/>
    <property type="match status" value="1"/>
</dbReference>
<organism evidence="7 8">
    <name type="scientific">Coptis chinensis</name>
    <dbReference type="NCBI Taxonomy" id="261450"/>
    <lineage>
        <taxon>Eukaryota</taxon>
        <taxon>Viridiplantae</taxon>
        <taxon>Streptophyta</taxon>
        <taxon>Embryophyta</taxon>
        <taxon>Tracheophyta</taxon>
        <taxon>Spermatophyta</taxon>
        <taxon>Magnoliopsida</taxon>
        <taxon>Ranunculales</taxon>
        <taxon>Ranunculaceae</taxon>
        <taxon>Coptidoideae</taxon>
        <taxon>Coptis</taxon>
    </lineage>
</organism>
<dbReference type="EMBL" id="JADFTS010000002">
    <property type="protein sequence ID" value="KAF9621637.1"/>
    <property type="molecule type" value="Genomic_DNA"/>
</dbReference>
<dbReference type="GO" id="GO:0005576">
    <property type="term" value="C:extracellular region"/>
    <property type="evidence" value="ECO:0007669"/>
    <property type="project" value="UniProtKB-SubCell"/>
</dbReference>
<accession>A0A835M9Q8</accession>
<reference evidence="7 8" key="1">
    <citation type="submission" date="2020-10" db="EMBL/GenBank/DDBJ databases">
        <title>The Coptis chinensis genome and diversification of protoberbering-type alkaloids.</title>
        <authorList>
            <person name="Wang B."/>
            <person name="Shu S."/>
            <person name="Song C."/>
            <person name="Liu Y."/>
        </authorList>
    </citation>
    <scope>NUCLEOTIDE SEQUENCE [LARGE SCALE GENOMIC DNA]</scope>
    <source>
        <strain evidence="7">HL-2020</strain>
        <tissue evidence="7">Leaf</tissue>
    </source>
</reference>
<keyword evidence="5" id="KW-0325">Glycoprotein</keyword>
<dbReference type="Proteomes" id="UP000631114">
    <property type="component" value="Unassembled WGS sequence"/>
</dbReference>
<dbReference type="PANTHER" id="PTHR31265:SF1">
    <property type="entry name" value="OS01G0756600 PROTEIN"/>
    <property type="match status" value="1"/>
</dbReference>
<comment type="subcellular location">
    <subcellularLocation>
        <location evidence="1">Cell envelope</location>
    </subcellularLocation>
    <subcellularLocation>
        <location evidence="2">Secreted</location>
    </subcellularLocation>
</comment>
<dbReference type="AlphaFoldDB" id="A0A835M9Q8"/>
<keyword evidence="4" id="KW-0732">Signal</keyword>
<dbReference type="Pfam" id="PF04862">
    <property type="entry name" value="DUF642"/>
    <property type="match status" value="1"/>
</dbReference>
<evidence type="ECO:0000256" key="4">
    <source>
        <dbReference type="ARBA" id="ARBA00022729"/>
    </source>
</evidence>
<dbReference type="GO" id="GO:0005886">
    <property type="term" value="C:plasma membrane"/>
    <property type="evidence" value="ECO:0007669"/>
    <property type="project" value="TreeGrafter"/>
</dbReference>
<proteinExistence type="predicted"/>
<feature type="domain" description="DUF642" evidence="6">
    <location>
        <begin position="1"/>
        <end position="53"/>
    </location>
</feature>
<name>A0A835M9Q8_9MAGN</name>
<evidence type="ECO:0000259" key="6">
    <source>
        <dbReference type="Pfam" id="PF04862"/>
    </source>
</evidence>
<dbReference type="InterPro" id="IPR052437">
    <property type="entry name" value="Pectin_Meth_Modulator"/>
</dbReference>
<evidence type="ECO:0000256" key="3">
    <source>
        <dbReference type="ARBA" id="ARBA00022525"/>
    </source>
</evidence>
<sequence length="109" mass="12535">MILIVPQVRAVRLGNDTEISQELKLEKGSLYSITFSAARTCAQLESLMVYRTGIHTHGPFRLNRIVVMYCFGIQEWKTIQHVDLSLTTLPSRSSLLLKKPKDTHYYFYG</sequence>
<evidence type="ECO:0000256" key="2">
    <source>
        <dbReference type="ARBA" id="ARBA00004613"/>
    </source>
</evidence>
<evidence type="ECO:0000313" key="7">
    <source>
        <dbReference type="EMBL" id="KAF9621637.1"/>
    </source>
</evidence>
<dbReference type="InterPro" id="IPR006946">
    <property type="entry name" value="DGR2-like_dom"/>
</dbReference>
<keyword evidence="3" id="KW-0964">Secreted</keyword>
<keyword evidence="8" id="KW-1185">Reference proteome</keyword>